<organism evidence="2 3">
    <name type="scientific">Musa balbisiana</name>
    <name type="common">Banana</name>
    <dbReference type="NCBI Taxonomy" id="52838"/>
    <lineage>
        <taxon>Eukaryota</taxon>
        <taxon>Viridiplantae</taxon>
        <taxon>Streptophyta</taxon>
        <taxon>Embryophyta</taxon>
        <taxon>Tracheophyta</taxon>
        <taxon>Spermatophyta</taxon>
        <taxon>Magnoliopsida</taxon>
        <taxon>Liliopsida</taxon>
        <taxon>Zingiberales</taxon>
        <taxon>Musaceae</taxon>
        <taxon>Musa</taxon>
    </lineage>
</organism>
<reference evidence="2 3" key="1">
    <citation type="journal article" date="2019" name="Nat. Plants">
        <title>Genome sequencing of Musa balbisiana reveals subgenome evolution and function divergence in polyploid bananas.</title>
        <authorList>
            <person name="Yao X."/>
        </authorList>
    </citation>
    <scope>NUCLEOTIDE SEQUENCE [LARGE SCALE GENOMIC DNA]</scope>
    <source>
        <strain evidence="3">cv. DH-PKW</strain>
        <tissue evidence="2">Leaves</tissue>
    </source>
</reference>
<feature type="compositionally biased region" description="Basic and acidic residues" evidence="1">
    <location>
        <begin position="1"/>
        <end position="14"/>
    </location>
</feature>
<dbReference type="AlphaFoldDB" id="A0A4S8J2S7"/>
<evidence type="ECO:0000313" key="2">
    <source>
        <dbReference type="EMBL" id="THU55329.1"/>
    </source>
</evidence>
<feature type="region of interest" description="Disordered" evidence="1">
    <location>
        <begin position="1"/>
        <end position="57"/>
    </location>
</feature>
<comment type="caution">
    <text evidence="2">The sequence shown here is derived from an EMBL/GenBank/DDBJ whole genome shotgun (WGS) entry which is preliminary data.</text>
</comment>
<dbReference type="EMBL" id="PYDT01000007">
    <property type="protein sequence ID" value="THU55329.1"/>
    <property type="molecule type" value="Genomic_DNA"/>
</dbReference>
<evidence type="ECO:0000313" key="3">
    <source>
        <dbReference type="Proteomes" id="UP000317650"/>
    </source>
</evidence>
<dbReference type="Proteomes" id="UP000317650">
    <property type="component" value="Chromosome 11"/>
</dbReference>
<keyword evidence="3" id="KW-1185">Reference proteome</keyword>
<accession>A0A4S8J2S7</accession>
<protein>
    <submittedName>
        <fullName evidence="2">Uncharacterized protein</fullName>
    </submittedName>
</protein>
<proteinExistence type="predicted"/>
<sequence>MSNEVKDNSSRRSQDGGGNGGTGQSPDRCLNPAIGTRRATSRSRSGASPGRASGNSSRSPSVIIFLVFSLIMFSRGGRLKGSECRLILFLIESSKDNVSFFLKQTGRKKWGAADMEDTRGGKNDSFISFLPSLCQAKKTGGGGEVERRRPPSFCRPDLTGSQHPRIISLLLSFVRWRPACLDGARKQQFLCRHGTVIRGSRGPSPLCGGETCSLSRPRKGSGSLHYLLLRSMARTGLFICSSAPSSRPFVPLATGSHDLFIIYLKSQGCEFHDKGLMCSDFAVFIIYMERVNYFEY</sequence>
<evidence type="ECO:0000256" key="1">
    <source>
        <dbReference type="SAM" id="MobiDB-lite"/>
    </source>
</evidence>
<feature type="compositionally biased region" description="Low complexity" evidence="1">
    <location>
        <begin position="35"/>
        <end position="57"/>
    </location>
</feature>
<gene>
    <name evidence="2" type="ORF">C4D60_Mb11t05430</name>
</gene>
<name>A0A4S8J2S7_MUSBA</name>